<evidence type="ECO:0000256" key="1">
    <source>
        <dbReference type="SAM" id="MobiDB-lite"/>
    </source>
</evidence>
<proteinExistence type="predicted"/>
<name>A0A9N9EMS4_9GLOM</name>
<dbReference type="EMBL" id="CAJVPV010013837">
    <property type="protein sequence ID" value="CAG8680577.1"/>
    <property type="molecule type" value="Genomic_DNA"/>
</dbReference>
<feature type="region of interest" description="Disordered" evidence="1">
    <location>
        <begin position="143"/>
        <end position="215"/>
    </location>
</feature>
<keyword evidence="4" id="KW-1185">Reference proteome</keyword>
<feature type="domain" description="Nuclease-associated modular DNA-binding 1" evidence="2">
    <location>
        <begin position="5"/>
        <end position="27"/>
    </location>
</feature>
<dbReference type="Pfam" id="PF07453">
    <property type="entry name" value="NUMOD1"/>
    <property type="match status" value="1"/>
</dbReference>
<reference evidence="3" key="1">
    <citation type="submission" date="2021-06" db="EMBL/GenBank/DDBJ databases">
        <authorList>
            <person name="Kallberg Y."/>
            <person name="Tangrot J."/>
            <person name="Rosling A."/>
        </authorList>
    </citation>
    <scope>NUCLEOTIDE SEQUENCE</scope>
    <source>
        <strain evidence="3">CL551</strain>
    </source>
</reference>
<evidence type="ECO:0000313" key="3">
    <source>
        <dbReference type="EMBL" id="CAG8680577.1"/>
    </source>
</evidence>
<dbReference type="InterPro" id="IPR003647">
    <property type="entry name" value="Intron_nuc_1_rpt"/>
</dbReference>
<protein>
    <submittedName>
        <fullName evidence="3">2216_t:CDS:1</fullName>
    </submittedName>
</protein>
<evidence type="ECO:0000259" key="2">
    <source>
        <dbReference type="Pfam" id="PF07453"/>
    </source>
</evidence>
<dbReference type="Proteomes" id="UP000789342">
    <property type="component" value="Unassembled WGS sequence"/>
</dbReference>
<feature type="compositionally biased region" description="Polar residues" evidence="1">
    <location>
        <begin position="196"/>
        <end position="215"/>
    </location>
</feature>
<dbReference type="InterPro" id="IPR010896">
    <property type="entry name" value="NUMOD1"/>
</dbReference>
<feature type="compositionally biased region" description="Polar residues" evidence="1">
    <location>
        <begin position="155"/>
        <end position="184"/>
    </location>
</feature>
<dbReference type="AlphaFoldDB" id="A0A9N9EMS4"/>
<feature type="non-terminal residue" evidence="3">
    <location>
        <position position="353"/>
    </location>
</feature>
<accession>A0A9N9EMS4</accession>
<gene>
    <name evidence="3" type="ORF">AMORRO_LOCUS11224</name>
</gene>
<dbReference type="SMART" id="SM00497">
    <property type="entry name" value="IENR1"/>
    <property type="match status" value="2"/>
</dbReference>
<evidence type="ECO:0000313" key="4">
    <source>
        <dbReference type="Proteomes" id="UP000789342"/>
    </source>
</evidence>
<dbReference type="OrthoDB" id="2565191at2759"/>
<comment type="caution">
    <text evidence="3">The sequence shown here is derived from an EMBL/GenBank/DDBJ whole genome shotgun (WGS) entry which is preliminary data.</text>
</comment>
<organism evidence="3 4">
    <name type="scientific">Acaulospora morrowiae</name>
    <dbReference type="NCBI Taxonomy" id="94023"/>
    <lineage>
        <taxon>Eukaryota</taxon>
        <taxon>Fungi</taxon>
        <taxon>Fungi incertae sedis</taxon>
        <taxon>Mucoromycota</taxon>
        <taxon>Glomeromycotina</taxon>
        <taxon>Glomeromycetes</taxon>
        <taxon>Diversisporales</taxon>
        <taxon>Acaulosporaceae</taxon>
        <taxon>Acaulospora</taxon>
    </lineage>
</organism>
<sequence>MPRSKPIYVYNESLELTHVFSSLRDASISLTNIDDTRSIRRWADTGRLFRWRWYVYSRWFDAKTLKHAKSLGEKATFELAKLSAPVKRNAPIYIYDDKSNLIKVVKTVKEAASHFNVSKQRVCDNLFRNKRFVIKGPDKKKRIYHFTQRPRQPEASESNDSGIPVPNENQLTNECSPSNTNAGDSITMPIDLENISGPSTNTRDVANHSSDNHTTLNEAGDVIAVFPEAENTPTDLENSNQKSTSAECEILNSGNNEMRNDHGSNSVCEFGDVYSDEGELSTSSTPLPLPPLNEFGNATNSSVAETLPLPEPEFLNSIRYFTSNHFTCDNPLPDIFERMDETALLTMGILMQE</sequence>